<dbReference type="EMBL" id="CAADJA010000002">
    <property type="protein sequence ID" value="VFS51456.1"/>
    <property type="molecule type" value="Genomic_DNA"/>
</dbReference>
<proteinExistence type="predicted"/>
<dbReference type="Proteomes" id="UP000224974">
    <property type="component" value="Unassembled WGS sequence"/>
</dbReference>
<protein>
    <submittedName>
        <fullName evidence="1">Uncharacterized protein</fullName>
    </submittedName>
</protein>
<gene>
    <name evidence="1" type="ORF">CRN84_18540</name>
    <name evidence="2" type="ORF">NCTC12282_05099</name>
</gene>
<reference evidence="1" key="1">
    <citation type="submission" date="2017-09" db="EMBL/GenBank/DDBJ databases">
        <title>FDA dAtabase for Regulatory Grade micrObial Sequences (FDA-ARGOS): Supporting development and validation of Infectious Disease Dx tests.</title>
        <authorList>
            <person name="Minogue T."/>
            <person name="Wolcott M."/>
            <person name="Wasieloski L."/>
            <person name="Aguilar W."/>
            <person name="Moore D."/>
            <person name="Tallon L.J."/>
            <person name="Sadzewicz L."/>
            <person name="Ott S."/>
            <person name="Zhao X."/>
            <person name="Nagaraj S."/>
            <person name="Vavikolanu K."/>
            <person name="Aluvathingal J."/>
            <person name="Nadendla S."/>
            <person name="Sichtig H."/>
        </authorList>
    </citation>
    <scope>NUCLEOTIDE SEQUENCE</scope>
    <source>
        <strain evidence="1">FDAARGOS_387</strain>
    </source>
</reference>
<reference evidence="3" key="2">
    <citation type="submission" date="2017-09" db="EMBL/GenBank/DDBJ databases">
        <title>FDA dAtabase for Regulatory Grade micrObial Sequences (FDA-ARGOS): Supporting development and validation of Infectious Disease Dx tests.</title>
        <authorList>
            <person name="Minogue T."/>
            <person name="Wolcott M."/>
            <person name="Wasieloski L."/>
            <person name="Aguilar W."/>
            <person name="Moore D."/>
            <person name="Tallon L."/>
            <person name="Sadzewicz L."/>
            <person name="Ott S."/>
            <person name="Zhao X."/>
            <person name="Nagaraj S."/>
            <person name="Vavikolanu K."/>
            <person name="Aluvathingal J."/>
            <person name="Nadendla S."/>
            <person name="Sichtig H."/>
        </authorList>
    </citation>
    <scope>NUCLEOTIDE SEQUENCE [LARGE SCALE GENOMIC DNA]</scope>
    <source>
        <strain evidence="3">FDAARGOS_387</strain>
    </source>
</reference>
<evidence type="ECO:0000313" key="2">
    <source>
        <dbReference type="EMBL" id="VFS51456.1"/>
    </source>
</evidence>
<dbReference type="EMBL" id="PDDX01000001">
    <property type="protein sequence ID" value="PHI31193.1"/>
    <property type="molecule type" value="Genomic_DNA"/>
</dbReference>
<keyword evidence="3" id="KW-1185">Reference proteome</keyword>
<dbReference type="STRING" id="1111728.GCA_000427805_04983"/>
<evidence type="ECO:0000313" key="3">
    <source>
        <dbReference type="Proteomes" id="UP000224974"/>
    </source>
</evidence>
<dbReference type="RefSeq" id="WP_029096164.1">
    <property type="nucleotide sequence ID" value="NZ_CAADJA010000002.1"/>
</dbReference>
<name>A0A2C6DR64_9GAMM</name>
<dbReference type="Proteomes" id="UP000373449">
    <property type="component" value="Unassembled WGS sequence"/>
</dbReference>
<evidence type="ECO:0000313" key="1">
    <source>
        <dbReference type="EMBL" id="PHI31193.1"/>
    </source>
</evidence>
<dbReference type="AlphaFoldDB" id="A0A2C6DR64"/>
<reference evidence="2 4" key="3">
    <citation type="submission" date="2019-03" db="EMBL/GenBank/DDBJ databases">
        <authorList>
            <consortium name="Pathogen Informatics"/>
        </authorList>
    </citation>
    <scope>NUCLEOTIDE SEQUENCE [LARGE SCALE GENOMIC DNA]</scope>
    <source>
        <strain evidence="2 4">NCTC12282</strain>
    </source>
</reference>
<organism evidence="1 3">
    <name type="scientific">Budvicia aquatica</name>
    <dbReference type="NCBI Taxonomy" id="82979"/>
    <lineage>
        <taxon>Bacteria</taxon>
        <taxon>Pseudomonadati</taxon>
        <taxon>Pseudomonadota</taxon>
        <taxon>Gammaproteobacteria</taxon>
        <taxon>Enterobacterales</taxon>
        <taxon>Budviciaceae</taxon>
        <taxon>Budvicia</taxon>
    </lineage>
</organism>
<accession>A0A2C6DR64</accession>
<sequence length="97" mass="10377">MNLLNQLTIKTSALSDEELMSVSVTQYEATEALLGGLSAMGSLMFHAGNDPLYAEAKDDMKKIGYSLSVTAEILQALNLNSANAEYALRKPAGANHE</sequence>
<evidence type="ECO:0000313" key="4">
    <source>
        <dbReference type="Proteomes" id="UP000373449"/>
    </source>
</evidence>